<evidence type="ECO:0000313" key="3">
    <source>
        <dbReference type="Proteomes" id="UP000292881"/>
    </source>
</evidence>
<organism evidence="2 3">
    <name type="scientific">Agromyces binzhouensis</name>
    <dbReference type="NCBI Taxonomy" id="1817495"/>
    <lineage>
        <taxon>Bacteria</taxon>
        <taxon>Bacillati</taxon>
        <taxon>Actinomycetota</taxon>
        <taxon>Actinomycetes</taxon>
        <taxon>Micrococcales</taxon>
        <taxon>Microbacteriaceae</taxon>
        <taxon>Agromyces</taxon>
    </lineage>
</organism>
<reference evidence="2 3" key="1">
    <citation type="submission" date="2019-01" db="EMBL/GenBank/DDBJ databases">
        <authorList>
            <person name="Li J."/>
        </authorList>
    </citation>
    <scope>NUCLEOTIDE SEQUENCE [LARGE SCALE GENOMIC DNA]</scope>
    <source>
        <strain evidence="2 3">CGMCC 4.7180</strain>
    </source>
</reference>
<feature type="region of interest" description="Disordered" evidence="1">
    <location>
        <begin position="356"/>
        <end position="381"/>
    </location>
</feature>
<dbReference type="OrthoDB" id="4822274at2"/>
<dbReference type="Gene3D" id="2.50.20.10">
    <property type="entry name" value="Lipoprotein localisation LolA/LolB/LppX"/>
    <property type="match status" value="1"/>
</dbReference>
<name>A0A4Q2JHE7_9MICO</name>
<sequence>MSPRRTGPSRFRARTVVPAIGVPVAIALAILVPMQANASVDLPDKTPEELVAFAKAGDVDALSGTIEQRSELGLPDLGTLMGGGASDANDSEADAAASDTLGELVSLATGSFDANVYLDGDHARLQVLDRMAERNVYLSPGEAWFVDSETQTATRLGVADDADVEGLEAELDRLADEARAEAEAGLPDGEQLPTPQQLLDRALDRLDETTAVSVGTDGRVAGRDAYELVLEPRTDETLVGEIRVAIDGENGAALAASVTARGADAPAFETGFTDVSFAAPDPAVFAFEPSDAFAVEEEALPLPTVDELRQWIADAQARAESEADATADLPRPIVHGEGWATVVELDAATVAEMTAGHRAGGGDSADADGADSVAPATEPPFTEGEALDLLDALTVAVDGGRALQTSLLSVLFTDDGRVLAGSVPVDALVEVAESGR</sequence>
<accession>A0A4Q2JHE7</accession>
<dbReference type="RefSeq" id="WP_129235527.1">
    <property type="nucleotide sequence ID" value="NZ_SDPL01000345.1"/>
</dbReference>
<comment type="caution">
    <text evidence="2">The sequence shown here is derived from an EMBL/GenBank/DDBJ whole genome shotgun (WGS) entry which is preliminary data.</text>
</comment>
<dbReference type="EMBL" id="SDPL01000345">
    <property type="protein sequence ID" value="RXZ45238.1"/>
    <property type="molecule type" value="Genomic_DNA"/>
</dbReference>
<dbReference type="PANTHER" id="PTHR37507">
    <property type="entry name" value="SPORULATION PROTEIN YDCC"/>
    <property type="match status" value="1"/>
</dbReference>
<dbReference type="InterPro" id="IPR052944">
    <property type="entry name" value="Sporulation_related"/>
</dbReference>
<evidence type="ECO:0000256" key="1">
    <source>
        <dbReference type="SAM" id="MobiDB-lite"/>
    </source>
</evidence>
<gene>
    <name evidence="2" type="ORF">ESO86_13855</name>
</gene>
<keyword evidence="3" id="KW-1185">Reference proteome</keyword>
<dbReference type="PANTHER" id="PTHR37507:SF2">
    <property type="entry name" value="SPORULATION PROTEIN YDCC"/>
    <property type="match status" value="1"/>
</dbReference>
<dbReference type="Proteomes" id="UP000292881">
    <property type="component" value="Unassembled WGS sequence"/>
</dbReference>
<protein>
    <recommendedName>
        <fullName evidence="4">DUF2092 domain-containing protein</fullName>
    </recommendedName>
</protein>
<evidence type="ECO:0008006" key="4">
    <source>
        <dbReference type="Google" id="ProtNLM"/>
    </source>
</evidence>
<proteinExistence type="predicted"/>
<dbReference type="AlphaFoldDB" id="A0A4Q2JHE7"/>
<evidence type="ECO:0000313" key="2">
    <source>
        <dbReference type="EMBL" id="RXZ45238.1"/>
    </source>
</evidence>